<feature type="compositionally biased region" description="Low complexity" evidence="5">
    <location>
        <begin position="302"/>
        <end position="329"/>
    </location>
</feature>
<dbReference type="InterPro" id="IPR009071">
    <property type="entry name" value="HMG_box_dom"/>
</dbReference>
<feature type="domain" description="HMG box" evidence="6">
    <location>
        <begin position="120"/>
        <end position="188"/>
    </location>
</feature>
<feature type="region of interest" description="Disordered" evidence="5">
    <location>
        <begin position="55"/>
        <end position="75"/>
    </location>
</feature>
<feature type="compositionally biased region" description="Low complexity" evidence="5">
    <location>
        <begin position="101"/>
        <end position="112"/>
    </location>
</feature>
<feature type="compositionally biased region" description="Polar residues" evidence="5">
    <location>
        <begin position="285"/>
        <end position="301"/>
    </location>
</feature>
<dbReference type="OrthoDB" id="6247875at2759"/>
<feature type="region of interest" description="Disordered" evidence="5">
    <location>
        <begin position="285"/>
        <end position="329"/>
    </location>
</feature>
<dbReference type="GO" id="GO:0000978">
    <property type="term" value="F:RNA polymerase II cis-regulatory region sequence-specific DNA binding"/>
    <property type="evidence" value="ECO:0007669"/>
    <property type="project" value="TreeGrafter"/>
</dbReference>
<dbReference type="SMART" id="SM00398">
    <property type="entry name" value="HMG"/>
    <property type="match status" value="1"/>
</dbReference>
<evidence type="ECO:0000256" key="1">
    <source>
        <dbReference type="ARBA" id="ARBA00004123"/>
    </source>
</evidence>
<evidence type="ECO:0000256" key="4">
    <source>
        <dbReference type="PROSITE-ProRule" id="PRU00267"/>
    </source>
</evidence>
<dbReference type="GO" id="GO:0005634">
    <property type="term" value="C:nucleus"/>
    <property type="evidence" value="ECO:0007669"/>
    <property type="project" value="UniProtKB-SubCell"/>
</dbReference>
<feature type="DNA-binding region" description="HMG box" evidence="4">
    <location>
        <begin position="120"/>
        <end position="188"/>
    </location>
</feature>
<evidence type="ECO:0000313" key="7">
    <source>
        <dbReference type="EMBL" id="CAD5231009.1"/>
    </source>
</evidence>
<evidence type="ECO:0000256" key="3">
    <source>
        <dbReference type="ARBA" id="ARBA00023242"/>
    </source>
</evidence>
<dbReference type="PROSITE" id="PS50118">
    <property type="entry name" value="HMG_BOX_2"/>
    <property type="match status" value="1"/>
</dbReference>
<evidence type="ECO:0000256" key="2">
    <source>
        <dbReference type="ARBA" id="ARBA00023125"/>
    </source>
</evidence>
<dbReference type="CDD" id="cd22028">
    <property type="entry name" value="HMG-box_SoxA_SoxB_SoxG"/>
    <property type="match status" value="1"/>
</dbReference>
<keyword evidence="2 4" id="KW-0238">DNA-binding</keyword>
<dbReference type="GO" id="GO:0007420">
    <property type="term" value="P:brain development"/>
    <property type="evidence" value="ECO:0007669"/>
    <property type="project" value="TreeGrafter"/>
</dbReference>
<protein>
    <recommendedName>
        <fullName evidence="6">HMG box domain-containing protein</fullName>
    </recommendedName>
</protein>
<dbReference type="GO" id="GO:0000122">
    <property type="term" value="P:negative regulation of transcription by RNA polymerase II"/>
    <property type="evidence" value="ECO:0007669"/>
    <property type="project" value="TreeGrafter"/>
</dbReference>
<evidence type="ECO:0000259" key="6">
    <source>
        <dbReference type="PROSITE" id="PS50118"/>
    </source>
</evidence>
<dbReference type="Proteomes" id="UP000783686">
    <property type="component" value="Unassembled WGS sequence"/>
</dbReference>
<keyword evidence="3 4" id="KW-0539">Nucleus</keyword>
<dbReference type="PANTHER" id="PTHR10270">
    <property type="entry name" value="SOX TRANSCRIPTION FACTOR"/>
    <property type="match status" value="1"/>
</dbReference>
<feature type="region of interest" description="Disordered" evidence="5">
    <location>
        <begin position="260"/>
        <end position="279"/>
    </location>
</feature>
<dbReference type="FunFam" id="1.10.30.10:FF:000002">
    <property type="entry name" value="transcription factor Sox-2"/>
    <property type="match status" value="1"/>
</dbReference>
<accession>A0A811LRN6</accession>
<feature type="region of interest" description="Disordered" evidence="5">
    <location>
        <begin position="99"/>
        <end position="122"/>
    </location>
</feature>
<dbReference type="Proteomes" id="UP000614601">
    <property type="component" value="Unassembled WGS sequence"/>
</dbReference>
<dbReference type="EMBL" id="CAJFDH010000006">
    <property type="protein sequence ID" value="CAD5231009.1"/>
    <property type="molecule type" value="Genomic_DNA"/>
</dbReference>
<evidence type="ECO:0000313" key="8">
    <source>
        <dbReference type="Proteomes" id="UP000614601"/>
    </source>
</evidence>
<dbReference type="SUPFAM" id="SSF47095">
    <property type="entry name" value="HMG-box"/>
    <property type="match status" value="1"/>
</dbReference>
<gene>
    <name evidence="7" type="ORF">BOKJ2_LOCUS14427</name>
</gene>
<dbReference type="Pfam" id="PF00505">
    <property type="entry name" value="HMG_box"/>
    <property type="match status" value="1"/>
</dbReference>
<keyword evidence="8" id="KW-1185">Reference proteome</keyword>
<dbReference type="GO" id="GO:0030182">
    <property type="term" value="P:neuron differentiation"/>
    <property type="evidence" value="ECO:0007669"/>
    <property type="project" value="TreeGrafter"/>
</dbReference>
<comment type="caution">
    <text evidence="7">The sequence shown here is derived from an EMBL/GenBank/DDBJ whole genome shotgun (WGS) entry which is preliminary data.</text>
</comment>
<dbReference type="InterPro" id="IPR036910">
    <property type="entry name" value="HMG_box_dom_sf"/>
</dbReference>
<comment type="subcellular location">
    <subcellularLocation>
        <location evidence="1">Nucleus</location>
    </subcellularLocation>
</comment>
<proteinExistence type="predicted"/>
<sequence>MTMMESDALKMEQMMEVSKSNVFFDTTFSAPFPNFPNYPLQSLHPQGMFNLQTHELQEPDSPGSTSTTNSIHGQRDGLTNMLQNQLKHSPNLLQNQMNEHQMSQLQSQNQKKQQLDDSRVKRPMNAFMVWSRGQRRKMATENPKMHNSEISKRLGQEWKELSEVDKRPFIDEAKRLRAIHMKDHPDYKYRPRRKSKTQGNVQKKAMNANIHAAQHLQFDALKHQNFSAYPNWNNIQTPTTAANYDFGMYYNLANPYPQGGSPQGYNQFHQQPQQTHQTQMTQLDMNPNAFTPTLSLKSPGNTDDSTAPPSASSNSSTNTVQQQAAPPQAQVAAGLFDSTDFFGPNYAAAMIGYTGLNCFDGMNGLQQQLHHQQLQ</sequence>
<evidence type="ECO:0000256" key="5">
    <source>
        <dbReference type="SAM" id="MobiDB-lite"/>
    </source>
</evidence>
<dbReference type="GO" id="GO:0001228">
    <property type="term" value="F:DNA-binding transcription activator activity, RNA polymerase II-specific"/>
    <property type="evidence" value="ECO:0007669"/>
    <property type="project" value="TreeGrafter"/>
</dbReference>
<dbReference type="PANTHER" id="PTHR10270:SF324">
    <property type="entry name" value="SOX DOMAIN-CONTAINING PROTEIN DICHAETE-RELATED"/>
    <property type="match status" value="1"/>
</dbReference>
<dbReference type="Gene3D" id="1.10.30.10">
    <property type="entry name" value="High mobility group box domain"/>
    <property type="match status" value="1"/>
</dbReference>
<organism evidence="7 8">
    <name type="scientific">Bursaphelenchus okinawaensis</name>
    <dbReference type="NCBI Taxonomy" id="465554"/>
    <lineage>
        <taxon>Eukaryota</taxon>
        <taxon>Metazoa</taxon>
        <taxon>Ecdysozoa</taxon>
        <taxon>Nematoda</taxon>
        <taxon>Chromadorea</taxon>
        <taxon>Rhabditida</taxon>
        <taxon>Tylenchina</taxon>
        <taxon>Tylenchomorpha</taxon>
        <taxon>Aphelenchoidea</taxon>
        <taxon>Aphelenchoididae</taxon>
        <taxon>Bursaphelenchus</taxon>
    </lineage>
</organism>
<dbReference type="AlphaFoldDB" id="A0A811LRN6"/>
<reference evidence="7" key="1">
    <citation type="submission" date="2020-09" db="EMBL/GenBank/DDBJ databases">
        <authorList>
            <person name="Kikuchi T."/>
        </authorList>
    </citation>
    <scope>NUCLEOTIDE SEQUENCE</scope>
    <source>
        <strain evidence="7">SH1</strain>
    </source>
</reference>
<dbReference type="EMBL" id="CAJFCW020000006">
    <property type="protein sequence ID" value="CAG9128293.1"/>
    <property type="molecule type" value="Genomic_DNA"/>
</dbReference>
<name>A0A811LRN6_9BILA</name>
<dbReference type="InterPro" id="IPR050140">
    <property type="entry name" value="SRY-related_HMG-box_TF-like"/>
</dbReference>
<feature type="compositionally biased region" description="Polar residues" evidence="5">
    <location>
        <begin position="62"/>
        <end position="72"/>
    </location>
</feature>
<feature type="compositionally biased region" description="Low complexity" evidence="5">
    <location>
        <begin position="267"/>
        <end position="279"/>
    </location>
</feature>